<evidence type="ECO:0000256" key="2">
    <source>
        <dbReference type="RuleBase" id="RU003750"/>
    </source>
</evidence>
<feature type="transmembrane region" description="Helical" evidence="3">
    <location>
        <begin position="68"/>
        <end position="92"/>
    </location>
</feature>
<feature type="transmembrane region" description="Helical" evidence="3">
    <location>
        <begin position="137"/>
        <end position="156"/>
    </location>
</feature>
<dbReference type="GO" id="GO:0008654">
    <property type="term" value="P:phospholipid biosynthetic process"/>
    <property type="evidence" value="ECO:0007669"/>
    <property type="project" value="InterPro"/>
</dbReference>
<feature type="transmembrane region" description="Helical" evidence="3">
    <location>
        <begin position="31"/>
        <end position="47"/>
    </location>
</feature>
<comment type="caution">
    <text evidence="4">The sequence shown here is derived from an EMBL/GenBank/DDBJ whole genome shotgun (WGS) entry which is preliminary data.</text>
</comment>
<dbReference type="InterPro" id="IPR043130">
    <property type="entry name" value="CDP-OH_PTrfase_TM_dom"/>
</dbReference>
<evidence type="ECO:0000256" key="3">
    <source>
        <dbReference type="SAM" id="Phobius"/>
    </source>
</evidence>
<evidence type="ECO:0000256" key="1">
    <source>
        <dbReference type="ARBA" id="ARBA00022679"/>
    </source>
</evidence>
<evidence type="ECO:0000313" key="4">
    <source>
        <dbReference type="EMBL" id="RJX50886.1"/>
    </source>
</evidence>
<gene>
    <name evidence="4" type="ORF">DP106_04440</name>
</gene>
<dbReference type="AlphaFoldDB" id="A0A3A6Q1R3"/>
<keyword evidence="1 2" id="KW-0808">Transferase</keyword>
<keyword evidence="5" id="KW-1185">Reference proteome</keyword>
<name>A0A3A6Q1R3_9EURY</name>
<keyword evidence="3" id="KW-1133">Transmembrane helix</keyword>
<dbReference type="GO" id="GO:0016780">
    <property type="term" value="F:phosphotransferase activity, for other substituted phosphate groups"/>
    <property type="evidence" value="ECO:0007669"/>
    <property type="project" value="InterPro"/>
</dbReference>
<dbReference type="GO" id="GO:0016020">
    <property type="term" value="C:membrane"/>
    <property type="evidence" value="ECO:0007669"/>
    <property type="project" value="InterPro"/>
</dbReference>
<keyword evidence="3" id="KW-0812">Transmembrane</keyword>
<dbReference type="Gene3D" id="1.20.120.1760">
    <property type="match status" value="1"/>
</dbReference>
<proteinExistence type="inferred from homology"/>
<comment type="similarity">
    <text evidence="2">Belongs to the CDP-alcohol phosphatidyltransferase class-I family.</text>
</comment>
<reference evidence="4 5" key="1">
    <citation type="submission" date="2018-06" db="EMBL/GenBank/DDBJ databases">
        <title>Halonotius sp. F13-13 a new haloarchaeeon isolated from a solar saltern from Isla Cristina, Huelva, Spain.</title>
        <authorList>
            <person name="Duran-Viseras A."/>
            <person name="Sanchez-Porro C."/>
            <person name="Ventosa A."/>
        </authorList>
    </citation>
    <scope>NUCLEOTIDE SEQUENCE [LARGE SCALE GENOMIC DNA]</scope>
    <source>
        <strain evidence="4 5">CECT 7525</strain>
    </source>
</reference>
<feature type="transmembrane region" description="Helical" evidence="3">
    <location>
        <begin position="195"/>
        <end position="218"/>
    </location>
</feature>
<dbReference type="EMBL" id="QMDW01000004">
    <property type="protein sequence ID" value="RJX50886.1"/>
    <property type="molecule type" value="Genomic_DNA"/>
</dbReference>
<organism evidence="4 5">
    <name type="scientific">Halonotius pteroides</name>
    <dbReference type="NCBI Taxonomy" id="268735"/>
    <lineage>
        <taxon>Archaea</taxon>
        <taxon>Methanobacteriati</taxon>
        <taxon>Methanobacteriota</taxon>
        <taxon>Stenosarchaea group</taxon>
        <taxon>Halobacteria</taxon>
        <taxon>Halobacteriales</taxon>
        <taxon>Haloferacaceae</taxon>
        <taxon>Halonotius</taxon>
    </lineage>
</organism>
<dbReference type="Pfam" id="PF01066">
    <property type="entry name" value="CDP-OH_P_transf"/>
    <property type="match status" value="1"/>
</dbReference>
<feature type="transmembrane region" description="Helical" evidence="3">
    <location>
        <begin position="98"/>
        <end position="116"/>
    </location>
</feature>
<dbReference type="InterPro" id="IPR048254">
    <property type="entry name" value="CDP_ALCOHOL_P_TRANSF_CS"/>
</dbReference>
<dbReference type="InterPro" id="IPR000462">
    <property type="entry name" value="CDP-OH_P_trans"/>
</dbReference>
<dbReference type="PROSITE" id="PS00379">
    <property type="entry name" value="CDP_ALCOHOL_P_TRANSF"/>
    <property type="match status" value="1"/>
</dbReference>
<feature type="transmembrane region" description="Helical" evidence="3">
    <location>
        <begin position="7"/>
        <end position="25"/>
    </location>
</feature>
<dbReference type="Proteomes" id="UP000281564">
    <property type="component" value="Unassembled WGS sequence"/>
</dbReference>
<keyword evidence="3" id="KW-0472">Membrane</keyword>
<sequence>MEVGLRFGVPAVAAGCLAVLVSAGLSTTPAVWSPVSPWAVAAVVWAGQLWHIGRQTGRAELGERPVRYLFGIANTLSLLRSGLYSVVAGLAVAAPTAMVVWLPGLCYGVGIVLDTLDGTVARTVGQETALGERLDMAVDTAGFVAAPVVAVCWGLLPPWYLLLSVARYAFLGAGWLRRARDLPVFERPDSDLGKYLAGVQMGFLTAVLLPVVPTGLGWRLAPIILAPSLAVFGRDILAINGLYPPNCGTDAAGHSDDA</sequence>
<accession>A0A3A6Q1R3</accession>
<protein>
    <submittedName>
        <fullName evidence="4">CDP-alcohol phosphatidyltransferase family protein</fullName>
    </submittedName>
</protein>
<evidence type="ECO:0000313" key="5">
    <source>
        <dbReference type="Proteomes" id="UP000281564"/>
    </source>
</evidence>